<name>A0A9Q0LWV7_BLOTA</name>
<dbReference type="PIRSF" id="PIRSF000168">
    <property type="entry name" value="Acyl-CoA_oxidase"/>
    <property type="match status" value="1"/>
</dbReference>
<dbReference type="GO" id="GO:0033540">
    <property type="term" value="P:fatty acid beta-oxidation using acyl-CoA oxidase"/>
    <property type="evidence" value="ECO:0007669"/>
    <property type="project" value="TreeGrafter"/>
</dbReference>
<keyword evidence="7" id="KW-0276">Fatty acid metabolism</keyword>
<dbReference type="InterPro" id="IPR012258">
    <property type="entry name" value="Acyl-CoA_oxidase"/>
</dbReference>
<keyword evidence="6 11" id="KW-0274">FAD</keyword>
<feature type="domain" description="Acyl-CoA oxidase/dehydrogenase middle" evidence="15">
    <location>
        <begin position="179"/>
        <end position="288"/>
    </location>
</feature>
<dbReference type="Pfam" id="PF22924">
    <property type="entry name" value="ACOX_C_alpha1"/>
    <property type="match status" value="1"/>
</dbReference>
<evidence type="ECO:0000256" key="2">
    <source>
        <dbReference type="ARBA" id="ARBA00004275"/>
    </source>
</evidence>
<keyword evidence="5 11" id="KW-0285">Flavoprotein</keyword>
<feature type="active site" description="Proton acceptor" evidence="12">
    <location>
        <position position="475"/>
    </location>
</feature>
<feature type="binding site" evidence="13">
    <location>
        <position position="222"/>
    </location>
    <ligand>
        <name>FAD</name>
        <dbReference type="ChEBI" id="CHEBI:57692"/>
    </ligand>
</feature>
<dbReference type="Gene3D" id="1.20.140.10">
    <property type="entry name" value="Butyryl-CoA Dehydrogenase, subunit A, domain 3"/>
    <property type="match status" value="2"/>
</dbReference>
<evidence type="ECO:0000256" key="11">
    <source>
        <dbReference type="PIRNR" id="PIRNR000168"/>
    </source>
</evidence>
<keyword evidence="10" id="KW-0576">Peroxisome</keyword>
<evidence type="ECO:0000313" key="17">
    <source>
        <dbReference type="EMBL" id="KAJ6216003.1"/>
    </source>
</evidence>
<evidence type="ECO:0000259" key="16">
    <source>
        <dbReference type="Pfam" id="PF22924"/>
    </source>
</evidence>
<evidence type="ECO:0000256" key="10">
    <source>
        <dbReference type="ARBA" id="ARBA00023140"/>
    </source>
</evidence>
<comment type="caution">
    <text evidence="17">The sequence shown here is derived from an EMBL/GenBank/DDBJ whole genome shotgun (WGS) entry which is preliminary data.</text>
</comment>
<comment type="cofactor">
    <cofactor evidence="1">
        <name>FAD</name>
        <dbReference type="ChEBI" id="CHEBI:57692"/>
    </cofactor>
</comment>
<dbReference type="AlphaFoldDB" id="A0A9Q0LWV7"/>
<dbReference type="Pfam" id="PF01756">
    <property type="entry name" value="ACOX"/>
    <property type="match status" value="1"/>
</dbReference>
<evidence type="ECO:0000256" key="4">
    <source>
        <dbReference type="ARBA" id="ARBA00006288"/>
    </source>
</evidence>
<accession>A0A9Q0LWV7</accession>
<feature type="binding site" evidence="13">
    <location>
        <position position="183"/>
    </location>
    <ligand>
        <name>FAD</name>
        <dbReference type="ChEBI" id="CHEBI:57692"/>
    </ligand>
</feature>
<dbReference type="GO" id="GO:0016402">
    <property type="term" value="F:pristanoyl-CoA oxidase activity"/>
    <property type="evidence" value="ECO:0007669"/>
    <property type="project" value="TreeGrafter"/>
</dbReference>
<dbReference type="EMBL" id="JAPWDV010000004">
    <property type="protein sequence ID" value="KAJ6216003.1"/>
    <property type="molecule type" value="Genomic_DNA"/>
</dbReference>
<gene>
    <name evidence="17" type="ORF">RDWZM_010503</name>
</gene>
<dbReference type="PANTHER" id="PTHR10909">
    <property type="entry name" value="ELECTRON TRANSPORT OXIDOREDUCTASE"/>
    <property type="match status" value="1"/>
</dbReference>
<dbReference type="GO" id="GO:0055088">
    <property type="term" value="P:lipid homeostasis"/>
    <property type="evidence" value="ECO:0007669"/>
    <property type="project" value="TreeGrafter"/>
</dbReference>
<reference evidence="17" key="1">
    <citation type="submission" date="2022-12" db="EMBL/GenBank/DDBJ databases">
        <title>Genome assemblies of Blomia tropicalis.</title>
        <authorList>
            <person name="Cui Y."/>
        </authorList>
    </citation>
    <scope>NUCLEOTIDE SEQUENCE</scope>
    <source>
        <tissue evidence="17">Adult mites</tissue>
    </source>
</reference>
<evidence type="ECO:0000256" key="13">
    <source>
        <dbReference type="PIRSR" id="PIRSR000168-2"/>
    </source>
</evidence>
<dbReference type="InterPro" id="IPR055060">
    <property type="entry name" value="ACOX_C_alpha1"/>
</dbReference>
<dbReference type="Proteomes" id="UP001142055">
    <property type="component" value="Chromosome 4"/>
</dbReference>
<keyword evidence="18" id="KW-1185">Reference proteome</keyword>
<comment type="similarity">
    <text evidence="4 11">Belongs to the acyl-CoA oxidase family.</text>
</comment>
<evidence type="ECO:0000256" key="5">
    <source>
        <dbReference type="ARBA" id="ARBA00022630"/>
    </source>
</evidence>
<dbReference type="GO" id="GO:0071949">
    <property type="term" value="F:FAD binding"/>
    <property type="evidence" value="ECO:0007669"/>
    <property type="project" value="InterPro"/>
</dbReference>
<dbReference type="GO" id="GO:0005777">
    <property type="term" value="C:peroxisome"/>
    <property type="evidence" value="ECO:0007669"/>
    <property type="project" value="UniProtKB-SubCell"/>
</dbReference>
<dbReference type="InterPro" id="IPR009100">
    <property type="entry name" value="AcylCoA_DH/oxidase_NM_dom_sf"/>
</dbReference>
<feature type="domain" description="Acyl-CoA oxidase C-terminal" evidence="14">
    <location>
        <begin position="543"/>
        <end position="708"/>
    </location>
</feature>
<dbReference type="FunFam" id="1.20.140.10:FF:000010">
    <property type="entry name" value="Acyl-coenzyme A oxidase"/>
    <property type="match status" value="1"/>
</dbReference>
<dbReference type="InterPro" id="IPR046373">
    <property type="entry name" value="Acyl-CoA_Oxase/DH_mid-dom_sf"/>
</dbReference>
<evidence type="ECO:0000256" key="9">
    <source>
        <dbReference type="ARBA" id="ARBA00023098"/>
    </source>
</evidence>
<dbReference type="InterPro" id="IPR006091">
    <property type="entry name" value="Acyl-CoA_Oxase/DH_mid-dom"/>
</dbReference>
<sequence length="720" mass="81506">MASSATMDDIATGLIHNVIRTGIRPDHTQEELDQLMPQWPQDGPLAEYRHSASFDWRDMKLAIEGEEVIRLRNRIFHTLENDPIFAHRPDQQLSLEEKRALTFRRFKRLMEYDILTDDEYMTNPLLTQTVYSALGQYDWSLSAKKFLAYEFVTISLRGGGSSRHLAVLDDLLNFDALGCFALTELAHGSNTRAMGTRADFDANTDEFVLNTPNFESAKVWSGNMGQTATHAVLFAQLYVNDKNHGLSSFIVPIRDPKTLLPYEGVTVGDMGPKIGLNGLDNGFLMFKNYRIPKGYLMNRTGDINASGDYVMEIKDRKCRIGVTLGTLSMGRVGIIAISVVNMQKALTIGIRYSAARRQFGPTTNSVEWPVLEYQMQQWRLFPYLASTYVLDVFCQCFLRDFLNFQVGVLFGTISSAISELGSEIHAIACAAKPLSGWLCRDTIQECREACGGHGFLFASGFGILRDDHDANNTYEGDNNVLQMQTSNYLVRIYQEACEARLKPTSEHDGHIRSMLGSIDIFDDSDRNRRIRFSGTTLDDVMKLDFILEAYRFLSCYLLHRSVDKLDEQMKQSNGDLFTARSNSQVYHCRSLSFSYIEHYIIYRYSKFLQEELSPELPESIRHVLTRLGLLYGLWSLDAHSATLYEGGYFHGSEPSRLVRSAILNLCEQLKPDAIALVDTFAPTDFVLNSVLGKSDGKIYENIRTVLERSTESGRPSCNNR</sequence>
<evidence type="ECO:0000256" key="12">
    <source>
        <dbReference type="PIRSR" id="PIRSR000168-1"/>
    </source>
</evidence>
<keyword evidence="8" id="KW-0560">Oxidoreductase</keyword>
<evidence type="ECO:0000256" key="1">
    <source>
        <dbReference type="ARBA" id="ARBA00001974"/>
    </source>
</evidence>
<protein>
    <recommendedName>
        <fullName evidence="11">Acyl-coenzyme A oxidase</fullName>
    </recommendedName>
</protein>
<evidence type="ECO:0000313" key="18">
    <source>
        <dbReference type="Proteomes" id="UP001142055"/>
    </source>
</evidence>
<dbReference type="FunFam" id="2.40.110.10:FF:000005">
    <property type="entry name" value="Acyl-coenzyme A oxidase"/>
    <property type="match status" value="1"/>
</dbReference>
<dbReference type="FunFam" id="1.20.140.10:FF:000007">
    <property type="entry name" value="Acyl-coenzyme A oxidase"/>
    <property type="match status" value="1"/>
</dbReference>
<evidence type="ECO:0000256" key="8">
    <source>
        <dbReference type="ARBA" id="ARBA00023002"/>
    </source>
</evidence>
<dbReference type="Pfam" id="PF02770">
    <property type="entry name" value="Acyl-CoA_dh_M"/>
    <property type="match status" value="1"/>
</dbReference>
<evidence type="ECO:0000259" key="15">
    <source>
        <dbReference type="Pfam" id="PF02770"/>
    </source>
</evidence>
<evidence type="ECO:0000256" key="3">
    <source>
        <dbReference type="ARBA" id="ARBA00005189"/>
    </source>
</evidence>
<comment type="subcellular location">
    <subcellularLocation>
        <location evidence="2">Peroxisome</location>
    </subcellularLocation>
</comment>
<evidence type="ECO:0000256" key="6">
    <source>
        <dbReference type="ARBA" id="ARBA00022827"/>
    </source>
</evidence>
<feature type="domain" description="Acyl-CoA oxidase C-alpha1" evidence="16">
    <location>
        <begin position="325"/>
        <end position="490"/>
    </location>
</feature>
<dbReference type="InterPro" id="IPR036250">
    <property type="entry name" value="AcylCo_DH-like_C"/>
</dbReference>
<evidence type="ECO:0000256" key="7">
    <source>
        <dbReference type="ARBA" id="ARBA00022832"/>
    </source>
</evidence>
<dbReference type="InterPro" id="IPR002655">
    <property type="entry name" value="Acyl-CoA_oxidase_C"/>
</dbReference>
<evidence type="ECO:0000259" key="14">
    <source>
        <dbReference type="Pfam" id="PF01756"/>
    </source>
</evidence>
<dbReference type="SUPFAM" id="SSF56645">
    <property type="entry name" value="Acyl-CoA dehydrogenase NM domain-like"/>
    <property type="match status" value="1"/>
</dbReference>
<proteinExistence type="inferred from homology"/>
<dbReference type="PANTHER" id="PTHR10909:SF390">
    <property type="entry name" value="PEROXISOMAL ACYL-COENZYME A OXIDASE 3"/>
    <property type="match status" value="1"/>
</dbReference>
<dbReference type="SUPFAM" id="SSF47203">
    <property type="entry name" value="Acyl-CoA dehydrogenase C-terminal domain-like"/>
    <property type="match status" value="2"/>
</dbReference>
<organism evidence="17 18">
    <name type="scientific">Blomia tropicalis</name>
    <name type="common">Mite</name>
    <dbReference type="NCBI Taxonomy" id="40697"/>
    <lineage>
        <taxon>Eukaryota</taxon>
        <taxon>Metazoa</taxon>
        <taxon>Ecdysozoa</taxon>
        <taxon>Arthropoda</taxon>
        <taxon>Chelicerata</taxon>
        <taxon>Arachnida</taxon>
        <taxon>Acari</taxon>
        <taxon>Acariformes</taxon>
        <taxon>Sarcoptiformes</taxon>
        <taxon>Astigmata</taxon>
        <taxon>Glycyphagoidea</taxon>
        <taxon>Echimyopodidae</taxon>
        <taxon>Blomia</taxon>
    </lineage>
</organism>
<comment type="pathway">
    <text evidence="3">Lipid metabolism.</text>
</comment>
<dbReference type="Gene3D" id="2.40.110.10">
    <property type="entry name" value="Butyryl-CoA Dehydrogenase, subunit A, domain 2"/>
    <property type="match status" value="1"/>
</dbReference>
<keyword evidence="9" id="KW-0443">Lipid metabolism</keyword>
<dbReference type="GO" id="GO:0005504">
    <property type="term" value="F:fatty acid binding"/>
    <property type="evidence" value="ECO:0007669"/>
    <property type="project" value="TreeGrafter"/>
</dbReference>
<dbReference type="OMA" id="SINKRFA"/>